<dbReference type="AlphaFoldDB" id="A0A0K2UWJ1"/>
<accession>A0A0K2UWJ1</accession>
<organism evidence="1">
    <name type="scientific">Lepeophtheirus salmonis</name>
    <name type="common">Salmon louse</name>
    <name type="synonym">Caligus salmonis</name>
    <dbReference type="NCBI Taxonomy" id="72036"/>
    <lineage>
        <taxon>Eukaryota</taxon>
        <taxon>Metazoa</taxon>
        <taxon>Ecdysozoa</taxon>
        <taxon>Arthropoda</taxon>
        <taxon>Crustacea</taxon>
        <taxon>Multicrustacea</taxon>
        <taxon>Hexanauplia</taxon>
        <taxon>Copepoda</taxon>
        <taxon>Siphonostomatoida</taxon>
        <taxon>Caligidae</taxon>
        <taxon>Lepeophtheirus</taxon>
    </lineage>
</organism>
<feature type="non-terminal residue" evidence="1">
    <location>
        <position position="1"/>
    </location>
</feature>
<proteinExistence type="predicted"/>
<dbReference type="InterPro" id="IPR036397">
    <property type="entry name" value="RNaseH_sf"/>
</dbReference>
<dbReference type="GO" id="GO:0003676">
    <property type="term" value="F:nucleic acid binding"/>
    <property type="evidence" value="ECO:0007669"/>
    <property type="project" value="InterPro"/>
</dbReference>
<dbReference type="EMBL" id="HACA01025263">
    <property type="protein sequence ID" value="CDW42624.1"/>
    <property type="molecule type" value="Transcribed_RNA"/>
</dbReference>
<reference evidence="1" key="1">
    <citation type="submission" date="2014-05" db="EMBL/GenBank/DDBJ databases">
        <authorList>
            <person name="Chronopoulou M."/>
        </authorList>
    </citation>
    <scope>NUCLEOTIDE SEQUENCE</scope>
    <source>
        <tissue evidence="1">Whole organism</tissue>
    </source>
</reference>
<name>A0A0K2UWJ1_LEPSM</name>
<evidence type="ECO:0000313" key="1">
    <source>
        <dbReference type="EMBL" id="CDW42624.1"/>
    </source>
</evidence>
<dbReference type="Gene3D" id="3.30.420.10">
    <property type="entry name" value="Ribonuclease H-like superfamily/Ribonuclease H"/>
    <property type="match status" value="1"/>
</dbReference>
<protein>
    <submittedName>
        <fullName evidence="1">Uncharacterized protein</fullName>
    </submittedName>
</protein>
<sequence>RGRWDNQEGCEGRFGVASYTRTPRHLLTDTLKERRLQRCKKVRAWIKANGSTVKNFTDKKIFTVGQVYNRRNDRWLRGSPEEVKGLFCTKQWSWGSWCLTARRCLPPFFFKPGEKIGQEAYYKVLRFAILPWLKATYPEYNYVPEVLRRQHG</sequence>